<name>A0ABR2U707_9ROSI</name>
<comment type="caution">
    <text evidence="1">The sequence shown here is derived from an EMBL/GenBank/DDBJ whole genome shotgun (WGS) entry which is preliminary data.</text>
</comment>
<accession>A0ABR2U707</accession>
<evidence type="ECO:0000313" key="1">
    <source>
        <dbReference type="EMBL" id="KAK9045407.1"/>
    </source>
</evidence>
<keyword evidence="2" id="KW-1185">Reference proteome</keyword>
<dbReference type="Proteomes" id="UP001396334">
    <property type="component" value="Unassembled WGS sequence"/>
</dbReference>
<dbReference type="EMBL" id="JBBPBN010000002">
    <property type="protein sequence ID" value="KAK9045407.1"/>
    <property type="molecule type" value="Genomic_DNA"/>
</dbReference>
<proteinExistence type="predicted"/>
<organism evidence="1 2">
    <name type="scientific">Hibiscus sabdariffa</name>
    <name type="common">roselle</name>
    <dbReference type="NCBI Taxonomy" id="183260"/>
    <lineage>
        <taxon>Eukaryota</taxon>
        <taxon>Viridiplantae</taxon>
        <taxon>Streptophyta</taxon>
        <taxon>Embryophyta</taxon>
        <taxon>Tracheophyta</taxon>
        <taxon>Spermatophyta</taxon>
        <taxon>Magnoliopsida</taxon>
        <taxon>eudicotyledons</taxon>
        <taxon>Gunneridae</taxon>
        <taxon>Pentapetalae</taxon>
        <taxon>rosids</taxon>
        <taxon>malvids</taxon>
        <taxon>Malvales</taxon>
        <taxon>Malvaceae</taxon>
        <taxon>Malvoideae</taxon>
        <taxon>Hibiscus</taxon>
    </lineage>
</organism>
<reference evidence="1 2" key="1">
    <citation type="journal article" date="2024" name="G3 (Bethesda)">
        <title>Genome assembly of Hibiscus sabdariffa L. provides insights into metabolisms of medicinal natural products.</title>
        <authorList>
            <person name="Kim T."/>
        </authorList>
    </citation>
    <scope>NUCLEOTIDE SEQUENCE [LARGE SCALE GENOMIC DNA]</scope>
    <source>
        <strain evidence="1">TK-2024</strain>
        <tissue evidence="1">Old leaves</tissue>
    </source>
</reference>
<sequence length="68" mass="7450">MVQPNMGRILSTISTSSTCCTEHSSAGLIRRACSQRNGIKVDCIDAWRRSMDCILEALGKASELALYE</sequence>
<gene>
    <name evidence="1" type="ORF">V6N11_059288</name>
</gene>
<protein>
    <submittedName>
        <fullName evidence="1">Uncharacterized protein</fullName>
    </submittedName>
</protein>
<evidence type="ECO:0000313" key="2">
    <source>
        <dbReference type="Proteomes" id="UP001396334"/>
    </source>
</evidence>